<evidence type="ECO:0000313" key="2">
    <source>
        <dbReference type="Proteomes" id="UP001183582"/>
    </source>
</evidence>
<dbReference type="Proteomes" id="UP001183582">
    <property type="component" value="Unassembled WGS sequence"/>
</dbReference>
<evidence type="ECO:0000313" key="1">
    <source>
        <dbReference type="EMBL" id="MDS0246955.1"/>
    </source>
</evidence>
<dbReference type="GeneID" id="301459620"/>
<accession>A0AAJ2LX17</accession>
<dbReference type="AlphaFoldDB" id="A0AAJ2LX17"/>
<protein>
    <submittedName>
        <fullName evidence="1">Uncharacterized protein</fullName>
    </submittedName>
</protein>
<dbReference type="RefSeq" id="WP_310892235.1">
    <property type="nucleotide sequence ID" value="NZ_BAAAGR010000010.1"/>
</dbReference>
<proteinExistence type="predicted"/>
<dbReference type="EMBL" id="JAHWXH010000005">
    <property type="protein sequence ID" value="MDS0246955.1"/>
    <property type="molecule type" value="Genomic_DNA"/>
</dbReference>
<comment type="caution">
    <text evidence="1">The sequence shown here is derived from an EMBL/GenBank/DDBJ whole genome shotgun (WGS) entry which is preliminary data.</text>
</comment>
<reference evidence="1 2" key="1">
    <citation type="submission" date="2021-06" db="EMBL/GenBank/DDBJ databases">
        <title>Genome-based taxonomic framework of Microbacterium strains isolated from marine environment, the description of four new species and reclassification of four preexisting species.</title>
        <authorList>
            <person name="Lee S.D."/>
            <person name="Kim S.-M."/>
            <person name="Byeon Y.-S."/>
            <person name="Yang H.L."/>
            <person name="Kim I.S."/>
        </authorList>
    </citation>
    <scope>NUCLEOTIDE SEQUENCE [LARGE SCALE GENOMIC DNA]</scope>
    <source>
        <strain evidence="1 2">KACC 20514</strain>
    </source>
</reference>
<organism evidence="1 2">
    <name type="scientific">Microbacterium aurantiacum</name>
    <dbReference type="NCBI Taxonomy" id="162393"/>
    <lineage>
        <taxon>Bacteria</taxon>
        <taxon>Bacillati</taxon>
        <taxon>Actinomycetota</taxon>
        <taxon>Actinomycetes</taxon>
        <taxon>Micrococcales</taxon>
        <taxon>Microbacteriaceae</taxon>
        <taxon>Microbacterium</taxon>
    </lineage>
</organism>
<gene>
    <name evidence="1" type="ORF">KZC50_15260</name>
</gene>
<sequence>MNTTDALEAFAQTWTGDLTYDVAPSLSCHEVDTLATLLRALGYTAAADAWITEHSRTDDEGDAHYVTPAAVLREHLSATSDRTPWVELREEEPDAFGAGHIVLYAGDRHRFAITEQCDRPSDDPDRDVVGREWQTAERASGEGWTITATGHADTEHVRDLLTATAGWMRAVRP</sequence>
<name>A0AAJ2LX17_9MICO</name>